<dbReference type="InterPro" id="IPR003781">
    <property type="entry name" value="CoA-bd"/>
</dbReference>
<accession>V8QT23</accession>
<comment type="similarity">
    <text evidence="4">In the N-terminal section; belongs to the acetate CoA ligase alpha subunit family.</text>
</comment>
<dbReference type="SUPFAM" id="SSF56059">
    <property type="entry name" value="Glutathione synthetase ATP-binding domain-like"/>
    <property type="match status" value="1"/>
</dbReference>
<comment type="caution">
    <text evidence="6">The sequence shown here is derived from an EMBL/GenBank/DDBJ whole genome shotgun (WGS) entry which is preliminary data.</text>
</comment>
<dbReference type="InterPro" id="IPR032875">
    <property type="entry name" value="Succ_CoA_lig_flav_dom"/>
</dbReference>
<evidence type="ECO:0000256" key="4">
    <source>
        <dbReference type="ARBA" id="ARBA00060888"/>
    </source>
</evidence>
<dbReference type="SUPFAM" id="SSF51735">
    <property type="entry name" value="NAD(P)-binding Rossmann-fold domains"/>
    <property type="match status" value="1"/>
</dbReference>
<dbReference type="Pfam" id="PF13380">
    <property type="entry name" value="CoA_binding_2"/>
    <property type="match status" value="1"/>
</dbReference>
<evidence type="ECO:0000256" key="3">
    <source>
        <dbReference type="ARBA" id="ARBA00022840"/>
    </source>
</evidence>
<keyword evidence="3" id="KW-0067">ATP-binding</keyword>
<dbReference type="PATRIC" id="fig|1424334.3.peg.1268"/>
<dbReference type="Proteomes" id="UP000018733">
    <property type="component" value="Unassembled WGS sequence"/>
</dbReference>
<evidence type="ECO:0000256" key="2">
    <source>
        <dbReference type="ARBA" id="ARBA00022741"/>
    </source>
</evidence>
<dbReference type="InterPro" id="IPR051538">
    <property type="entry name" value="Acyl-CoA_Synth/Transferase"/>
</dbReference>
<dbReference type="InterPro" id="IPR036291">
    <property type="entry name" value="NAD(P)-bd_dom_sf"/>
</dbReference>
<dbReference type="Pfam" id="PF13549">
    <property type="entry name" value="ATP-grasp_5"/>
    <property type="match status" value="1"/>
</dbReference>
<evidence type="ECO:0000256" key="1">
    <source>
        <dbReference type="ARBA" id="ARBA00022598"/>
    </source>
</evidence>
<dbReference type="SUPFAM" id="SSF52210">
    <property type="entry name" value="Succinyl-CoA synthetase domains"/>
    <property type="match status" value="2"/>
</dbReference>
<dbReference type="Gene3D" id="3.30.1490.20">
    <property type="entry name" value="ATP-grasp fold, A domain"/>
    <property type="match status" value="1"/>
</dbReference>
<dbReference type="HOGENOM" id="CLU_007415_3_1_4"/>
<sequence>MKNNDTENNGVRFGSRQAFNKALLNPASVALIGASSNQKKNTARPLRFMQKHGFDGDIYPVNPSTEHISGVKTFSSIEQLPDGVDHAFVMIDSASVNGVIEQCAARGIGMVTIYSDGFAEAGEEGQHKQQILNETARKLGVRVLGPNSIGLANVHSGAVISVNAAFEMENLVPGDIGIISQSGSMMGSLMSRAAARGFGFSHLVSVGNESDITVGEILDAMVDDDATKVILLFLETLRDAPTLGRALQRARKAGKPVIAYKLGRSEQGDALSQSHTGAIAGNDAAVDAFFRAYGVIRVTMLEALFEVAPLAARYAKLRPQNHGDEPVRLAVITTTGGGAATVVDNLGLRGFVAVAPPAGFVSHMASRGLNIRQTPVIDLTLAASSEQYQDLLQEILQTDWCDAVLCIAGSSAQFHPQYVVQPILNAVSTEHGNRKPLVAFLSPEATASLQLLQENGIAAFRTPESCADALAAFFVPQENTQCEQAQPVQLPAGCPATGNLSEPEAMALFQDLGIDTVQYDMVQPQAAAHTIDYPVVLKVVSREILHKTEAGGVRVGIDSDEALARALDKMADDVKTHVPQAEIDGYMVQKMEGRLIELLLGYRDDPLVGPTVMLGAGGITAELMPDFSLRLAPVNEQTAWQMIREVRQTQLVRGYRQLPEGDCHALARAIVAFSHLALIESQPVLEAEINPLFVRQDGVVAVDAVVRLQEKSQLQ</sequence>
<dbReference type="PANTHER" id="PTHR43334:SF1">
    <property type="entry name" value="3-HYDROXYPROPIONATE--COA LIGASE [ADP-FORMING]"/>
    <property type="match status" value="1"/>
</dbReference>
<dbReference type="GO" id="GO:0005524">
    <property type="term" value="F:ATP binding"/>
    <property type="evidence" value="ECO:0007669"/>
    <property type="project" value="UniProtKB-KW"/>
</dbReference>
<dbReference type="STRING" id="1424334.W822_06365"/>
<dbReference type="eggNOG" id="COG1042">
    <property type="taxonomic scope" value="Bacteria"/>
</dbReference>
<dbReference type="Gene3D" id="3.30.470.20">
    <property type="entry name" value="ATP-grasp fold, B domain"/>
    <property type="match status" value="1"/>
</dbReference>
<organism evidence="6 7">
    <name type="scientific">Advenella kashmirensis W13003</name>
    <dbReference type="NCBI Taxonomy" id="1424334"/>
    <lineage>
        <taxon>Bacteria</taxon>
        <taxon>Pseudomonadati</taxon>
        <taxon>Pseudomonadota</taxon>
        <taxon>Betaproteobacteria</taxon>
        <taxon>Burkholderiales</taxon>
        <taxon>Alcaligenaceae</taxon>
    </lineage>
</organism>
<dbReference type="InterPro" id="IPR013815">
    <property type="entry name" value="ATP_grasp_subdomain_1"/>
</dbReference>
<keyword evidence="7" id="KW-1185">Reference proteome</keyword>
<name>V8QT23_9BURK</name>
<evidence type="ECO:0000313" key="7">
    <source>
        <dbReference type="Proteomes" id="UP000018733"/>
    </source>
</evidence>
<dbReference type="FunFam" id="3.30.1490.20:FF:000020">
    <property type="entry name" value="Protein lysine acetyltransferase"/>
    <property type="match status" value="1"/>
</dbReference>
<feature type="domain" description="CoA-binding" evidence="5">
    <location>
        <begin position="23"/>
        <end position="118"/>
    </location>
</feature>
<dbReference type="AlphaFoldDB" id="V8QT23"/>
<dbReference type="SMART" id="SM00881">
    <property type="entry name" value="CoA_binding"/>
    <property type="match status" value="1"/>
</dbReference>
<dbReference type="GO" id="GO:0016874">
    <property type="term" value="F:ligase activity"/>
    <property type="evidence" value="ECO:0007669"/>
    <property type="project" value="UniProtKB-KW"/>
</dbReference>
<dbReference type="InterPro" id="IPR016102">
    <property type="entry name" value="Succinyl-CoA_synth-like"/>
</dbReference>
<proteinExistence type="inferred from homology"/>
<dbReference type="OrthoDB" id="8664175at2"/>
<gene>
    <name evidence="6" type="ORF">W822_06365</name>
</gene>
<evidence type="ECO:0000259" key="5">
    <source>
        <dbReference type="SMART" id="SM00881"/>
    </source>
</evidence>
<dbReference type="Pfam" id="PF13607">
    <property type="entry name" value="Succ_CoA_lig"/>
    <property type="match status" value="1"/>
</dbReference>
<evidence type="ECO:0000313" key="6">
    <source>
        <dbReference type="EMBL" id="ETF02483.1"/>
    </source>
</evidence>
<protein>
    <submittedName>
        <fullName evidence="6">6-carboxyhexanoate--CoA ligase</fullName>
    </submittedName>
</protein>
<keyword evidence="2" id="KW-0547">Nucleotide-binding</keyword>
<dbReference type="Gene3D" id="3.40.50.720">
    <property type="entry name" value="NAD(P)-binding Rossmann-like Domain"/>
    <property type="match status" value="1"/>
</dbReference>
<dbReference type="EMBL" id="AYXT01000009">
    <property type="protein sequence ID" value="ETF02483.1"/>
    <property type="molecule type" value="Genomic_DNA"/>
</dbReference>
<dbReference type="PANTHER" id="PTHR43334">
    <property type="entry name" value="ACETATE--COA LIGASE [ADP-FORMING]"/>
    <property type="match status" value="1"/>
</dbReference>
<keyword evidence="1 6" id="KW-0436">Ligase</keyword>
<dbReference type="RefSeq" id="WP_024004259.1">
    <property type="nucleotide sequence ID" value="NZ_KI650979.1"/>
</dbReference>
<reference evidence="6 7" key="1">
    <citation type="journal article" date="2014" name="Genome Announc.">
        <title>Draft Genome Sequence of Advenella kashmirensis Strain W13003, a Polycyclic Aromatic Hydrocarbon-Degrading Bacterium.</title>
        <authorList>
            <person name="Wang X."/>
            <person name="Jin D."/>
            <person name="Zhou L."/>
            <person name="Wu L."/>
            <person name="An W."/>
            <person name="Zhao L."/>
        </authorList>
    </citation>
    <scope>NUCLEOTIDE SEQUENCE [LARGE SCALE GENOMIC DNA]</scope>
    <source>
        <strain evidence="6 7">W13003</strain>
    </source>
</reference>
<dbReference type="Gene3D" id="3.40.50.261">
    <property type="entry name" value="Succinyl-CoA synthetase domains"/>
    <property type="match status" value="2"/>
</dbReference>